<protein>
    <submittedName>
        <fullName evidence="2">Uncharacterized protein</fullName>
    </submittedName>
</protein>
<feature type="compositionally biased region" description="Polar residues" evidence="1">
    <location>
        <begin position="202"/>
        <end position="214"/>
    </location>
</feature>
<dbReference type="Proteomes" id="UP000500953">
    <property type="component" value="Chromosome"/>
</dbReference>
<evidence type="ECO:0000256" key="1">
    <source>
        <dbReference type="SAM" id="MobiDB-lite"/>
    </source>
</evidence>
<organism evidence="2 3">
    <name type="scientific">Nocardia terpenica</name>
    <dbReference type="NCBI Taxonomy" id="455432"/>
    <lineage>
        <taxon>Bacteria</taxon>
        <taxon>Bacillati</taxon>
        <taxon>Actinomycetota</taxon>
        <taxon>Actinomycetes</taxon>
        <taxon>Mycobacteriales</taxon>
        <taxon>Nocardiaceae</taxon>
        <taxon>Nocardia</taxon>
    </lineage>
</organism>
<dbReference type="EMBL" id="CP046173">
    <property type="protein sequence ID" value="QIS18575.1"/>
    <property type="molecule type" value="Genomic_DNA"/>
</dbReference>
<feature type="region of interest" description="Disordered" evidence="1">
    <location>
        <begin position="174"/>
        <end position="246"/>
    </location>
</feature>
<evidence type="ECO:0000313" key="3">
    <source>
        <dbReference type="Proteomes" id="UP000500953"/>
    </source>
</evidence>
<sequence length="371" mass="41305">MPREYAAVRLDIWADEDFKTLSPAAQHLYFVLLTDPKLSKVGVTDWRPIRLITRARGWTLEDVRDAAVELAERLYIVIDEATEEVLIRTFVKHDGVLKQPNAAVTMANDYAAVSSDPIRAVFIHELFKLNGLRPEYKGWSKERVQALLRRPQIDPREYPTGFPHRRTDLAVVDDQAAARSADPVPTAAEAVPNPSIKPSRIPSGNPSAKASGNPSVKGYVPEPEPKPSTSDDVEGRKSRPRSALLPENWMPPETAIAAMRTECPRVDLESEHRKFVDHWRSKGERRADWTAAWRNWIRRAAESGHRTTVVARPVMPNGRQLTPAELKFAQAEALKTNPNPDILRAAGLPVPARLDTSRGLSSFGPSPAIPA</sequence>
<dbReference type="AlphaFoldDB" id="A0A6G9YZ31"/>
<evidence type="ECO:0000313" key="2">
    <source>
        <dbReference type="EMBL" id="QIS18575.1"/>
    </source>
</evidence>
<reference evidence="2 3" key="1">
    <citation type="journal article" date="2019" name="ACS Chem. Biol.">
        <title>Identification and Mobilization of a Cryptic Antibiotic Biosynthesis Gene Locus from a Human-Pathogenic Nocardia Isolate.</title>
        <authorList>
            <person name="Herisse M."/>
            <person name="Ishida K."/>
            <person name="Porter J.L."/>
            <person name="Howden B."/>
            <person name="Hertweck C."/>
            <person name="Stinear T.P."/>
            <person name="Pidot S.J."/>
        </authorList>
    </citation>
    <scope>NUCLEOTIDE SEQUENCE [LARGE SCALE GENOMIC DNA]</scope>
    <source>
        <strain evidence="2 3">AUSMDU00012715</strain>
    </source>
</reference>
<dbReference type="RefSeq" id="WP_167484343.1">
    <property type="nucleotide sequence ID" value="NZ_CP046173.1"/>
</dbReference>
<proteinExistence type="predicted"/>
<accession>A0A6G9YZ31</accession>
<gene>
    <name evidence="2" type="ORF">F6W96_09985</name>
</gene>
<name>A0A6G9YZ31_9NOCA</name>